<accession>A0A5R9G281</accession>
<reference evidence="2 3" key="1">
    <citation type="submission" date="2019-05" db="EMBL/GenBank/DDBJ databases">
        <authorList>
            <person name="Narsing Rao M.P."/>
            <person name="Li W.J."/>
        </authorList>
    </citation>
    <scope>NUCLEOTIDE SEQUENCE [LARGE SCALE GENOMIC DNA]</scope>
    <source>
        <strain evidence="2 3">SYSU_K30003</strain>
    </source>
</reference>
<dbReference type="InterPro" id="IPR019060">
    <property type="entry name" value="DUF2382"/>
</dbReference>
<organism evidence="2 3">
    <name type="scientific">Paenibacillus antri</name>
    <dbReference type="NCBI Taxonomy" id="2582848"/>
    <lineage>
        <taxon>Bacteria</taxon>
        <taxon>Bacillati</taxon>
        <taxon>Bacillota</taxon>
        <taxon>Bacilli</taxon>
        <taxon>Bacillales</taxon>
        <taxon>Paenibacillaceae</taxon>
        <taxon>Paenibacillus</taxon>
    </lineage>
</organism>
<sequence>MGFFDRLFKGGMQEEEFEESRVADTEFADEEFADTEFAAEDDATLRLREEELEIRKDRVKTGEVVLHKDIVEEQQRVAVPVAHDEVVIERRALDHSPSSEPIAEEETVHIPVTAERVDVDKRTVVREEISAHKREVEETECVDEVLHKEVAHVETDGDAVVTETDAYR</sequence>
<gene>
    <name evidence="2" type="ORF">FE782_20840</name>
</gene>
<dbReference type="PANTHER" id="PTHR38463">
    <property type="entry name" value="STRESS RESPONSE PROTEIN YSNF"/>
    <property type="match status" value="1"/>
</dbReference>
<dbReference type="AlphaFoldDB" id="A0A5R9G281"/>
<feature type="domain" description="DUF2382" evidence="1">
    <location>
        <begin position="45"/>
        <end position="153"/>
    </location>
</feature>
<protein>
    <submittedName>
        <fullName evidence="2">YsnF/AvaK domain-containing protein</fullName>
    </submittedName>
</protein>
<dbReference type="Proteomes" id="UP000309676">
    <property type="component" value="Unassembled WGS sequence"/>
</dbReference>
<evidence type="ECO:0000259" key="1">
    <source>
        <dbReference type="Pfam" id="PF09557"/>
    </source>
</evidence>
<dbReference type="NCBIfam" id="TIGR02271">
    <property type="entry name" value="YsnF/AvaK domain"/>
    <property type="match status" value="1"/>
</dbReference>
<evidence type="ECO:0000313" key="2">
    <source>
        <dbReference type="EMBL" id="TLS50467.1"/>
    </source>
</evidence>
<evidence type="ECO:0000313" key="3">
    <source>
        <dbReference type="Proteomes" id="UP000309676"/>
    </source>
</evidence>
<name>A0A5R9G281_9BACL</name>
<dbReference type="OrthoDB" id="118405at2"/>
<dbReference type="InterPro" id="IPR052967">
    <property type="entry name" value="Stress_Response_Assoc"/>
</dbReference>
<dbReference type="Pfam" id="PF09557">
    <property type="entry name" value="DUF2382"/>
    <property type="match status" value="1"/>
</dbReference>
<keyword evidence="3" id="KW-1185">Reference proteome</keyword>
<proteinExistence type="predicted"/>
<dbReference type="EMBL" id="VCIW01000015">
    <property type="protein sequence ID" value="TLS50467.1"/>
    <property type="molecule type" value="Genomic_DNA"/>
</dbReference>
<dbReference type="RefSeq" id="WP_138196219.1">
    <property type="nucleotide sequence ID" value="NZ_VCIW01000015.1"/>
</dbReference>
<dbReference type="PANTHER" id="PTHR38463:SF1">
    <property type="entry name" value="STRESS RESPONSE PROTEIN YSNF"/>
    <property type="match status" value="1"/>
</dbReference>
<comment type="caution">
    <text evidence="2">The sequence shown here is derived from an EMBL/GenBank/DDBJ whole genome shotgun (WGS) entry which is preliminary data.</text>
</comment>